<reference evidence="2" key="1">
    <citation type="submission" date="2018-06" db="EMBL/GenBank/DDBJ databases">
        <authorList>
            <person name="Zhirakovskaya E."/>
        </authorList>
    </citation>
    <scope>NUCLEOTIDE SEQUENCE</scope>
</reference>
<dbReference type="EMBL" id="UOFZ01000106">
    <property type="protein sequence ID" value="VAX13223.1"/>
    <property type="molecule type" value="Genomic_DNA"/>
</dbReference>
<evidence type="ECO:0000259" key="1">
    <source>
        <dbReference type="Pfam" id="PF13443"/>
    </source>
</evidence>
<organism evidence="2">
    <name type="scientific">hydrothermal vent metagenome</name>
    <dbReference type="NCBI Taxonomy" id="652676"/>
    <lineage>
        <taxon>unclassified sequences</taxon>
        <taxon>metagenomes</taxon>
        <taxon>ecological metagenomes</taxon>
    </lineage>
</organism>
<protein>
    <recommendedName>
        <fullName evidence="1">HTH cro/C1-type domain-containing protein</fullName>
    </recommendedName>
</protein>
<evidence type="ECO:0000313" key="2">
    <source>
        <dbReference type="EMBL" id="VAX13223.1"/>
    </source>
</evidence>
<sequence length="87" mass="9643">MHEILSHLLEQIIEAARKQGLDQKTLVSKAGLGASTLSKLKQAEDVRLSTLVRLANVVGLRPTLTPNNPVLEKLLDRNFFNNNDLGR</sequence>
<dbReference type="InterPro" id="IPR001387">
    <property type="entry name" value="Cro/C1-type_HTH"/>
</dbReference>
<dbReference type="AlphaFoldDB" id="A0A3B1BM10"/>
<gene>
    <name evidence="2" type="ORF">MNBD_GAMMA24-1160</name>
</gene>
<dbReference type="InterPro" id="IPR010982">
    <property type="entry name" value="Lambda_DNA-bd_dom_sf"/>
</dbReference>
<accession>A0A3B1BM10</accession>
<feature type="domain" description="HTH cro/C1-type" evidence="1">
    <location>
        <begin position="17"/>
        <end position="62"/>
    </location>
</feature>
<dbReference type="SUPFAM" id="SSF47413">
    <property type="entry name" value="lambda repressor-like DNA-binding domains"/>
    <property type="match status" value="1"/>
</dbReference>
<proteinExistence type="predicted"/>
<dbReference type="Gene3D" id="1.10.260.40">
    <property type="entry name" value="lambda repressor-like DNA-binding domains"/>
    <property type="match status" value="1"/>
</dbReference>
<name>A0A3B1BM10_9ZZZZ</name>
<dbReference type="Pfam" id="PF13443">
    <property type="entry name" value="HTH_26"/>
    <property type="match status" value="1"/>
</dbReference>
<dbReference type="GO" id="GO:0003677">
    <property type="term" value="F:DNA binding"/>
    <property type="evidence" value="ECO:0007669"/>
    <property type="project" value="InterPro"/>
</dbReference>